<dbReference type="RefSeq" id="XP_066086608.1">
    <property type="nucleotide sequence ID" value="XM_066230511.1"/>
</dbReference>
<evidence type="ECO:0000259" key="8">
    <source>
        <dbReference type="Pfam" id="PF17681"/>
    </source>
</evidence>
<dbReference type="GO" id="GO:0000922">
    <property type="term" value="C:spindle pole"/>
    <property type="evidence" value="ECO:0007669"/>
    <property type="project" value="InterPro"/>
</dbReference>
<dbReference type="EMBL" id="CP144090">
    <property type="protein sequence ID" value="WWD08641.1"/>
    <property type="molecule type" value="Genomic_DNA"/>
</dbReference>
<dbReference type="InterPro" id="IPR007259">
    <property type="entry name" value="GCP"/>
</dbReference>
<dbReference type="GeneID" id="91105555"/>
<reference evidence="9 10" key="1">
    <citation type="submission" date="2024-01" db="EMBL/GenBank/DDBJ databases">
        <title>Comparative genomics of Cryptococcus and Kwoniella reveals pathogenesis evolution and contrasting modes of karyotype evolution via chromosome fusion or intercentromeric recombination.</title>
        <authorList>
            <person name="Coelho M.A."/>
            <person name="David-Palma M."/>
            <person name="Shea T."/>
            <person name="Bowers K."/>
            <person name="McGinley-Smith S."/>
            <person name="Mohammad A.W."/>
            <person name="Gnirke A."/>
            <person name="Yurkov A.M."/>
            <person name="Nowrousian M."/>
            <person name="Sun S."/>
            <person name="Cuomo C.A."/>
            <person name="Heitman J."/>
        </authorList>
    </citation>
    <scope>NUCLEOTIDE SEQUENCE [LARGE SCALE GENOMIC DNA]</scope>
    <source>
        <strain evidence="9 10">PYCC6329</strain>
    </source>
</reference>
<evidence type="ECO:0000256" key="5">
    <source>
        <dbReference type="RuleBase" id="RU363050"/>
    </source>
</evidence>
<name>A0AAX4KQB0_9TREE</name>
<keyword evidence="10" id="KW-1185">Reference proteome</keyword>
<evidence type="ECO:0000256" key="4">
    <source>
        <dbReference type="ARBA" id="ARBA00023212"/>
    </source>
</evidence>
<dbReference type="InterPro" id="IPR041470">
    <property type="entry name" value="GCP_N"/>
</dbReference>
<evidence type="ECO:0000256" key="6">
    <source>
        <dbReference type="SAM" id="MobiDB-lite"/>
    </source>
</evidence>
<dbReference type="GO" id="GO:0051011">
    <property type="term" value="F:microtubule minus-end binding"/>
    <property type="evidence" value="ECO:0007669"/>
    <property type="project" value="TreeGrafter"/>
</dbReference>
<keyword evidence="3 5" id="KW-0493">Microtubule</keyword>
<organism evidence="9 10">
    <name type="scientific">Kwoniella europaea PYCC6329</name>
    <dbReference type="NCBI Taxonomy" id="1423913"/>
    <lineage>
        <taxon>Eukaryota</taxon>
        <taxon>Fungi</taxon>
        <taxon>Dikarya</taxon>
        <taxon>Basidiomycota</taxon>
        <taxon>Agaricomycotina</taxon>
        <taxon>Tremellomycetes</taxon>
        <taxon>Tremellales</taxon>
        <taxon>Cryptococcaceae</taxon>
        <taxon>Kwoniella</taxon>
    </lineage>
</organism>
<sequence>MSTSTIPRLAQQLVSALVPELGDDRVGTSSLTNRVVREIRADVQGGARKEWEDVKHAIRGLSRTAKIRVQEDLAAALEENFKALQRCREKGKGSWEGDEQMKISNLPQYVHLLLNLSDKPTLQTNEFAYSYLHRTTPSGPIADQILYKEIMDSEPFDPGEIWDEEVLSGWTDSENEYDGDFLSEDSDSEGSSEEDYVKTPSSAAIRAQRRRDNENRRKRLEEDRREEALEVVRGLKDGYWNRPEIVHVIKEGSYGWRDLVTQSSTASLAAKAIPNRPVTDKAITSTQLQREILFALSGRSGVVFQFSDKGICSVIPNHPQVNHLSSGSLGDILIAFQKYANQAASIRKFILETLQPNQIFSTNRSSQANNKPKGPNKTQQAFAGVCHTILSDFVLWLSELECSFIQGIHKASTSSQVDRPSSASTPSSLLLALDRRYSVVLDLLASFIPHSNNSTILLNLILTTINTFDHSAFNEQFNTLSDIFIQTATPSWEMLRIWIQHGMPIPSSFTDTEEAYTTSIDEGTERALEDEFFIKRDRDVSWADEDFYECGYVVDEYGWPEWIGEELGEMILEAGKARGLLKSLLVGMGTVEDWQDLRELLRLDFPSPNKERSKRPEGVNVVEKISGYLMPICQLLQFHLRRVLDEECGLEDHLDAIEGVIYHRGYDVLDGWSKVLFDKVSANAKWIDFQTLTSTFRTIVEEKQAGWMNPSAIRIRTIRSSGALVGPRALEILRVNYEVPFPLSQLFSSTSIELRAEVFTFLLQLRMARYLLIQTKEHDRELVVKRSYDGEREIRAMWMMRQKLSWFINTVYIWLTDRIIEVQNTDFRRKLSEMTSLKSMISLELQHTRKMRNYAFLHSSTSEIYENIQNIFDLTHLLWECYTSYMVQTPSKYNPLEEFVTRRRPRNRRKKKMHDISSDEDEEGEVVKEASISFVELSLGERMNKMDKDLDDLVRQIREGIDMLAMGSEGEEDGWSMLAFALEEWK</sequence>
<gene>
    <name evidence="9" type="ORF">V865_006754</name>
</gene>
<dbReference type="GO" id="GO:0000278">
    <property type="term" value="P:mitotic cell cycle"/>
    <property type="evidence" value="ECO:0007669"/>
    <property type="project" value="TreeGrafter"/>
</dbReference>
<dbReference type="GO" id="GO:0031122">
    <property type="term" value="P:cytoplasmic microtubule organization"/>
    <property type="evidence" value="ECO:0007669"/>
    <property type="project" value="TreeGrafter"/>
</dbReference>
<feature type="domain" description="Gamma tubulin complex component C-terminal" evidence="7">
    <location>
        <begin position="652"/>
        <end position="923"/>
    </location>
</feature>
<evidence type="ECO:0000256" key="2">
    <source>
        <dbReference type="ARBA" id="ARBA00022490"/>
    </source>
</evidence>
<dbReference type="GO" id="GO:0043015">
    <property type="term" value="F:gamma-tubulin binding"/>
    <property type="evidence" value="ECO:0007669"/>
    <property type="project" value="InterPro"/>
</dbReference>
<dbReference type="GO" id="GO:0051321">
    <property type="term" value="P:meiotic cell cycle"/>
    <property type="evidence" value="ECO:0007669"/>
    <property type="project" value="TreeGrafter"/>
</dbReference>
<dbReference type="Pfam" id="PF17681">
    <property type="entry name" value="GCP_N_terminal"/>
    <property type="match status" value="1"/>
</dbReference>
<dbReference type="PANTHER" id="PTHR19302">
    <property type="entry name" value="GAMMA TUBULIN COMPLEX PROTEIN"/>
    <property type="match status" value="1"/>
</dbReference>
<protein>
    <recommendedName>
        <fullName evidence="5">Spindle pole body component</fullName>
    </recommendedName>
</protein>
<dbReference type="GO" id="GO:0007020">
    <property type="term" value="P:microtubule nucleation"/>
    <property type="evidence" value="ECO:0007669"/>
    <property type="project" value="InterPro"/>
</dbReference>
<proteinExistence type="inferred from homology"/>
<dbReference type="KEGG" id="ker:91105555"/>
<dbReference type="GO" id="GO:0000930">
    <property type="term" value="C:gamma-tubulin complex"/>
    <property type="evidence" value="ECO:0007669"/>
    <property type="project" value="UniProtKB-ARBA"/>
</dbReference>
<evidence type="ECO:0000313" key="9">
    <source>
        <dbReference type="EMBL" id="WWD08641.1"/>
    </source>
</evidence>
<keyword evidence="2 5" id="KW-0963">Cytoplasm</keyword>
<feature type="region of interest" description="Disordered" evidence="6">
    <location>
        <begin position="175"/>
        <end position="224"/>
    </location>
</feature>
<feature type="compositionally biased region" description="Acidic residues" evidence="6">
    <location>
        <begin position="175"/>
        <end position="194"/>
    </location>
</feature>
<dbReference type="InterPro" id="IPR042241">
    <property type="entry name" value="GCP_C_sf"/>
</dbReference>
<dbReference type="GO" id="GO:0005816">
    <property type="term" value="C:spindle pole body"/>
    <property type="evidence" value="ECO:0007669"/>
    <property type="project" value="UniProtKB-ARBA"/>
</dbReference>
<dbReference type="GO" id="GO:0051225">
    <property type="term" value="P:spindle assembly"/>
    <property type="evidence" value="ECO:0007669"/>
    <property type="project" value="TreeGrafter"/>
</dbReference>
<accession>A0AAX4KQB0</accession>
<dbReference type="GO" id="GO:0005874">
    <property type="term" value="C:microtubule"/>
    <property type="evidence" value="ECO:0007669"/>
    <property type="project" value="UniProtKB-KW"/>
</dbReference>
<keyword evidence="4 5" id="KW-0206">Cytoskeleton</keyword>
<dbReference type="AlphaFoldDB" id="A0AAX4KQB0"/>
<evidence type="ECO:0000256" key="1">
    <source>
        <dbReference type="ARBA" id="ARBA00010337"/>
    </source>
</evidence>
<evidence type="ECO:0000256" key="3">
    <source>
        <dbReference type="ARBA" id="ARBA00022701"/>
    </source>
</evidence>
<dbReference type="Proteomes" id="UP001358614">
    <property type="component" value="Chromosome 2"/>
</dbReference>
<evidence type="ECO:0000313" key="10">
    <source>
        <dbReference type="Proteomes" id="UP001358614"/>
    </source>
</evidence>
<evidence type="ECO:0000259" key="7">
    <source>
        <dbReference type="Pfam" id="PF04130"/>
    </source>
</evidence>
<comment type="similarity">
    <text evidence="1 5">Belongs to the TUBGCP family.</text>
</comment>
<comment type="subcellular location">
    <subcellularLocation>
        <location evidence="5">Cytoplasm</location>
        <location evidence="5">Cytoskeleton</location>
        <location evidence="5">Microtubule organizing center</location>
    </subcellularLocation>
</comment>
<feature type="domain" description="Gamma tubulin complex component protein N-terminal" evidence="8">
    <location>
        <begin position="290"/>
        <end position="607"/>
    </location>
</feature>
<dbReference type="Gene3D" id="1.20.120.1900">
    <property type="entry name" value="Gamma-tubulin complex, C-terminal domain"/>
    <property type="match status" value="1"/>
</dbReference>
<dbReference type="PANTHER" id="PTHR19302:SF33">
    <property type="entry name" value="GAMMA-TUBULIN COMPLEX COMPONENT 5"/>
    <property type="match status" value="1"/>
</dbReference>
<dbReference type="Pfam" id="PF04130">
    <property type="entry name" value="GCP_C_terminal"/>
    <property type="match status" value="1"/>
</dbReference>
<feature type="compositionally biased region" description="Basic and acidic residues" evidence="6">
    <location>
        <begin position="210"/>
        <end position="224"/>
    </location>
</feature>
<dbReference type="InterPro" id="IPR040457">
    <property type="entry name" value="GCP_C"/>
</dbReference>